<comment type="subcellular location">
    <subcellularLocation>
        <location evidence="1">Cell outer membrane</location>
        <topology evidence="1">Multi-pass membrane protein</topology>
    </subcellularLocation>
</comment>
<accession>Q1Z8H9</accession>
<proteinExistence type="predicted"/>
<feature type="signal peptide" evidence="4">
    <location>
        <begin position="1"/>
        <end position="24"/>
    </location>
</feature>
<evidence type="ECO:0000256" key="3">
    <source>
        <dbReference type="ARBA" id="ARBA00023136"/>
    </source>
</evidence>
<dbReference type="PANTHER" id="PTHR34501">
    <property type="entry name" value="PROTEIN YDDL-RELATED"/>
    <property type="match status" value="1"/>
</dbReference>
<feature type="chain" id="PRO_5004198270" description="Porin domain-containing protein" evidence="4">
    <location>
        <begin position="25"/>
        <end position="361"/>
    </location>
</feature>
<protein>
    <recommendedName>
        <fullName evidence="5">Porin domain-containing protein</fullName>
    </recommendedName>
</protein>
<dbReference type="SUPFAM" id="SSF56935">
    <property type="entry name" value="Porins"/>
    <property type="match status" value="1"/>
</dbReference>
<dbReference type="InterPro" id="IPR050298">
    <property type="entry name" value="Gram-neg_bact_OMP"/>
</dbReference>
<dbReference type="CDD" id="cd00342">
    <property type="entry name" value="gram_neg_porins"/>
    <property type="match status" value="1"/>
</dbReference>
<dbReference type="InterPro" id="IPR023614">
    <property type="entry name" value="Porin_dom_sf"/>
</dbReference>
<keyword evidence="3" id="KW-0472">Membrane</keyword>
<dbReference type="AlphaFoldDB" id="Q1Z8H9"/>
<evidence type="ECO:0000256" key="2">
    <source>
        <dbReference type="ARBA" id="ARBA00022729"/>
    </source>
</evidence>
<evidence type="ECO:0000256" key="4">
    <source>
        <dbReference type="SAM" id="SignalP"/>
    </source>
</evidence>
<dbReference type="HOGENOM" id="CLU_058202_1_0_6"/>
<dbReference type="Pfam" id="PF13609">
    <property type="entry name" value="Porin_4"/>
    <property type="match status" value="1"/>
</dbReference>
<dbReference type="OrthoDB" id="784582at2"/>
<keyword evidence="2 4" id="KW-0732">Signal</keyword>
<evidence type="ECO:0000256" key="1">
    <source>
        <dbReference type="ARBA" id="ARBA00004571"/>
    </source>
</evidence>
<feature type="domain" description="Porin" evidence="5">
    <location>
        <begin position="11"/>
        <end position="360"/>
    </location>
</feature>
<evidence type="ECO:0000259" key="5">
    <source>
        <dbReference type="Pfam" id="PF13609"/>
    </source>
</evidence>
<dbReference type="PANTHER" id="PTHR34501:SF2">
    <property type="entry name" value="OUTER MEMBRANE PORIN F-RELATED"/>
    <property type="match status" value="1"/>
</dbReference>
<gene>
    <name evidence="6" type="ORF">P3TCK_21635</name>
</gene>
<dbReference type="Gene3D" id="2.40.160.10">
    <property type="entry name" value="Porin"/>
    <property type="match status" value="1"/>
</dbReference>
<evidence type="ECO:0000313" key="7">
    <source>
        <dbReference type="Proteomes" id="UP000003789"/>
    </source>
</evidence>
<dbReference type="RefSeq" id="WP_006232248.1">
    <property type="nucleotide sequence ID" value="NZ_CH724135.1"/>
</dbReference>
<dbReference type="GO" id="GO:0015288">
    <property type="term" value="F:porin activity"/>
    <property type="evidence" value="ECO:0007669"/>
    <property type="project" value="InterPro"/>
</dbReference>
<reference evidence="6 7" key="1">
    <citation type="submission" date="2006-03" db="EMBL/GenBank/DDBJ databases">
        <authorList>
            <person name="Bartlett D.H."/>
            <person name="Valle G."/>
            <person name="Lauro F.M."/>
            <person name="Vezzi A."/>
            <person name="Simonato F."/>
            <person name="Eloe E."/>
            <person name="Vitulo N."/>
            <person name="Stratton T.K."/>
            <person name="D'angelo M."/>
            <person name="Ferriera S."/>
            <person name="Johnson J."/>
            <person name="Kravitz S."/>
            <person name="Beeson K."/>
            <person name="Sutton G."/>
            <person name="Rogers Y."/>
            <person name="Friedman R."/>
            <person name="Frazier M."/>
            <person name="Venter J.C."/>
        </authorList>
    </citation>
    <scope>NUCLEOTIDE SEQUENCE [LARGE SCALE GENOMIC DNA]</scope>
    <source>
        <strain evidence="6 7">3TCK</strain>
    </source>
</reference>
<organism evidence="6 7">
    <name type="scientific">Photobacterium profundum 3TCK</name>
    <dbReference type="NCBI Taxonomy" id="314280"/>
    <lineage>
        <taxon>Bacteria</taxon>
        <taxon>Pseudomonadati</taxon>
        <taxon>Pseudomonadota</taxon>
        <taxon>Gammaproteobacteria</taxon>
        <taxon>Vibrionales</taxon>
        <taxon>Vibrionaceae</taxon>
        <taxon>Photobacterium</taxon>
    </lineage>
</organism>
<evidence type="ECO:0000313" key="6">
    <source>
        <dbReference type="EMBL" id="EAS45129.1"/>
    </source>
</evidence>
<dbReference type="Proteomes" id="UP000003789">
    <property type="component" value="Unassembled WGS sequence"/>
</dbReference>
<sequence length="361" mass="38866">MNKKIIALAVAAAAVVSTATSVSAATVYQDGASKVTIGGRLAVRAEYTESVNDQDSTTKLENNSSRINFGFEHEMVPGWIAGAKAEWGYDALASGSQEFSNRLGNVYFLNEQVGTITLGKQWSTYYDITAWTDVFWIYGGEASGTYDGRANEDGHGDSGTGRANEALSYRKSINGLNIGVQYQFEGDDIKTGLSTTHREYGLQSALSYDFDFGISLGGAYSLTKYEGQADDKTWTLGALYQSDMLYVAGQYGQYENHTSVNGNLKGVTNKAGVSGVAENATGYEFIAAYLVNGGEYQVYGGYNGLEDDDTKAEYSYGLIGAAWTPGSMIFSAEYKLGVTDKDNLGNDSGADQFAVLARYNF</sequence>
<dbReference type="InterPro" id="IPR033900">
    <property type="entry name" value="Gram_neg_porin_domain"/>
</dbReference>
<dbReference type="GO" id="GO:0009279">
    <property type="term" value="C:cell outer membrane"/>
    <property type="evidence" value="ECO:0007669"/>
    <property type="project" value="UniProtKB-SubCell"/>
</dbReference>
<comment type="caution">
    <text evidence="6">The sequence shown here is derived from an EMBL/GenBank/DDBJ whole genome shotgun (WGS) entry which is preliminary data.</text>
</comment>
<dbReference type="EMBL" id="AAPH01000002">
    <property type="protein sequence ID" value="EAS45129.1"/>
    <property type="molecule type" value="Genomic_DNA"/>
</dbReference>
<name>Q1Z8H9_9GAMM</name>